<dbReference type="GO" id="GO:0016020">
    <property type="term" value="C:membrane"/>
    <property type="evidence" value="ECO:0007669"/>
    <property type="project" value="UniProtKB-SubCell"/>
</dbReference>
<dbReference type="RefSeq" id="WP_152729437.1">
    <property type="nucleotide sequence ID" value="NZ_JAABOZ010000003.1"/>
</dbReference>
<organism evidence="10 11">
    <name type="scientific">Goekera deserti</name>
    <dbReference type="NCBI Taxonomy" id="2497753"/>
    <lineage>
        <taxon>Bacteria</taxon>
        <taxon>Bacillati</taxon>
        <taxon>Actinomycetota</taxon>
        <taxon>Actinomycetes</taxon>
        <taxon>Geodermatophilales</taxon>
        <taxon>Geodermatophilaceae</taxon>
        <taxon>Goekera</taxon>
    </lineage>
</organism>
<sequence>MVTQGVQGTAGARAPEVGTAPSPAASWTVSSPSWRTRYVRRIMVGDLVAGIVAATVGYVARFGSAAETSYAPAYRAAVLIACLLPFVWVSAMLVARTYEQRFLWVGPEEFRRVFSAAVSILAAVGTVSWAFKLEVARGLVVVALPLATLLTLLQRFLQRRWLHRRRGQGLYQQTLLIVGHRNGVQDLHAQIDREAYQGYRVVGCCLPSGQRGAGGAELFDRLPVLGDLGDVVDVVRAHHVDTVAVLPSPELDSAALRRLGWGLEATDAELLLAPAVTDIAGPRVNIRPICGLPLLHMERPELRGVRRVAKTSTDVVISSGLLLALLPVLLVIALAVKASSRGPVFFKQERIGRDGRPFRMLKFRSMVVGAEQMTEDIVVDDGNGVLFKLREDPRVTRVGKLLRRYSLDELPQLFNILGGSMSLVGPRPPLAAEVERYGDDMHRRFLVKPGLTGLWQVSGRSDLSWDDSVRIDVRYVENWSLAFDFMIMWKTVGAVVRGSGAY</sequence>
<dbReference type="Pfam" id="PF02397">
    <property type="entry name" value="Bac_transf"/>
    <property type="match status" value="1"/>
</dbReference>
<evidence type="ECO:0000313" key="11">
    <source>
        <dbReference type="Proteomes" id="UP000470470"/>
    </source>
</evidence>
<dbReference type="InterPro" id="IPR017475">
    <property type="entry name" value="EPS_sugar_tfrase"/>
</dbReference>
<evidence type="ECO:0000256" key="3">
    <source>
        <dbReference type="ARBA" id="ARBA00022679"/>
    </source>
</evidence>
<feature type="transmembrane region" description="Helical" evidence="8">
    <location>
        <begin position="113"/>
        <end position="131"/>
    </location>
</feature>
<keyword evidence="6 8" id="KW-0472">Membrane</keyword>
<evidence type="ECO:0000256" key="6">
    <source>
        <dbReference type="ARBA" id="ARBA00023136"/>
    </source>
</evidence>
<reference evidence="10 11" key="1">
    <citation type="submission" date="2020-02" db="EMBL/GenBank/DDBJ databases">
        <title>The whole genome sequence of CPCC 205119.</title>
        <authorList>
            <person name="Jiang Z."/>
        </authorList>
    </citation>
    <scope>NUCLEOTIDE SEQUENCE [LARGE SCALE GENOMIC DNA]</scope>
    <source>
        <strain evidence="10 11">CPCC 205119</strain>
    </source>
</reference>
<gene>
    <name evidence="10" type="ORF">G1H19_13595</name>
</gene>
<evidence type="ECO:0000313" key="10">
    <source>
        <dbReference type="EMBL" id="NEL55031.1"/>
    </source>
</evidence>
<keyword evidence="11" id="KW-1185">Reference proteome</keyword>
<feature type="transmembrane region" description="Helical" evidence="8">
    <location>
        <begin position="137"/>
        <end position="157"/>
    </location>
</feature>
<evidence type="ECO:0000256" key="4">
    <source>
        <dbReference type="ARBA" id="ARBA00022692"/>
    </source>
</evidence>
<dbReference type="PANTHER" id="PTHR30576">
    <property type="entry name" value="COLANIC BIOSYNTHESIS UDP-GLUCOSE LIPID CARRIER TRANSFERASE"/>
    <property type="match status" value="1"/>
</dbReference>
<evidence type="ECO:0000256" key="7">
    <source>
        <dbReference type="SAM" id="MobiDB-lite"/>
    </source>
</evidence>
<dbReference type="PANTHER" id="PTHR30576:SF10">
    <property type="entry name" value="SLL5057 PROTEIN"/>
    <property type="match status" value="1"/>
</dbReference>
<dbReference type="NCBIfam" id="TIGR03025">
    <property type="entry name" value="EPS_sugtrans"/>
    <property type="match status" value="1"/>
</dbReference>
<accession>A0A7K3WEW4</accession>
<comment type="subcellular location">
    <subcellularLocation>
        <location evidence="1">Membrane</location>
        <topology evidence="1">Multi-pass membrane protein</topology>
    </subcellularLocation>
</comment>
<evidence type="ECO:0000256" key="1">
    <source>
        <dbReference type="ARBA" id="ARBA00004141"/>
    </source>
</evidence>
<dbReference type="Pfam" id="PF13727">
    <property type="entry name" value="CoA_binding_3"/>
    <property type="match status" value="1"/>
</dbReference>
<keyword evidence="4 8" id="KW-0812">Transmembrane</keyword>
<feature type="transmembrane region" description="Helical" evidence="8">
    <location>
        <begin position="72"/>
        <end position="93"/>
    </location>
</feature>
<dbReference type="EMBL" id="JAAGWK010000019">
    <property type="protein sequence ID" value="NEL55031.1"/>
    <property type="molecule type" value="Genomic_DNA"/>
</dbReference>
<evidence type="ECO:0000256" key="8">
    <source>
        <dbReference type="SAM" id="Phobius"/>
    </source>
</evidence>
<comment type="similarity">
    <text evidence="2">Belongs to the bacterial sugar transferase family.</text>
</comment>
<keyword evidence="5 8" id="KW-1133">Transmembrane helix</keyword>
<evidence type="ECO:0000259" key="9">
    <source>
        <dbReference type="Pfam" id="PF02397"/>
    </source>
</evidence>
<feature type="transmembrane region" description="Helical" evidence="8">
    <location>
        <begin position="42"/>
        <end position="60"/>
    </location>
</feature>
<dbReference type="InterPro" id="IPR003362">
    <property type="entry name" value="Bact_transf"/>
</dbReference>
<feature type="transmembrane region" description="Helical" evidence="8">
    <location>
        <begin position="315"/>
        <end position="336"/>
    </location>
</feature>
<protein>
    <submittedName>
        <fullName evidence="10">Sugar transferase</fullName>
    </submittedName>
</protein>
<evidence type="ECO:0000256" key="5">
    <source>
        <dbReference type="ARBA" id="ARBA00022989"/>
    </source>
</evidence>
<dbReference type="AlphaFoldDB" id="A0A7K3WEW4"/>
<dbReference type="GO" id="GO:0016780">
    <property type="term" value="F:phosphotransferase activity, for other substituted phosphate groups"/>
    <property type="evidence" value="ECO:0007669"/>
    <property type="project" value="TreeGrafter"/>
</dbReference>
<comment type="caution">
    <text evidence="10">The sequence shown here is derived from an EMBL/GenBank/DDBJ whole genome shotgun (WGS) entry which is preliminary data.</text>
</comment>
<keyword evidence="3 10" id="KW-0808">Transferase</keyword>
<dbReference type="Gene3D" id="3.40.50.720">
    <property type="entry name" value="NAD(P)-binding Rossmann-like Domain"/>
    <property type="match status" value="1"/>
</dbReference>
<evidence type="ECO:0000256" key="2">
    <source>
        <dbReference type="ARBA" id="ARBA00006464"/>
    </source>
</evidence>
<feature type="region of interest" description="Disordered" evidence="7">
    <location>
        <begin position="1"/>
        <end position="27"/>
    </location>
</feature>
<feature type="domain" description="Bacterial sugar transferase" evidence="9">
    <location>
        <begin position="310"/>
        <end position="496"/>
    </location>
</feature>
<name>A0A7K3WEW4_9ACTN</name>
<proteinExistence type="inferred from homology"/>
<dbReference type="Proteomes" id="UP000470470">
    <property type="component" value="Unassembled WGS sequence"/>
</dbReference>